<gene>
    <name evidence="3" type="ordered locus">CA2559_05230</name>
</gene>
<dbReference type="STRING" id="216432.CA2559_05230"/>
<dbReference type="EMBL" id="CP002046">
    <property type="protein sequence ID" value="EAP88135.1"/>
    <property type="molecule type" value="Genomic_DNA"/>
</dbReference>
<dbReference type="Proteomes" id="UP000002297">
    <property type="component" value="Chromosome"/>
</dbReference>
<dbReference type="CDD" id="cd10448">
    <property type="entry name" value="GIY-YIG_unchar_3"/>
    <property type="match status" value="1"/>
</dbReference>
<proteinExistence type="inferred from homology"/>
<dbReference type="InterPro" id="IPR050190">
    <property type="entry name" value="UPF0213_domain"/>
</dbReference>
<evidence type="ECO:0000313" key="3">
    <source>
        <dbReference type="EMBL" id="EAP88135.1"/>
    </source>
</evidence>
<dbReference type="GeneID" id="89452837"/>
<dbReference type="AlphaFoldDB" id="A3U7B8"/>
<comment type="similarity">
    <text evidence="1">Belongs to the UPF0213 family.</text>
</comment>
<dbReference type="PROSITE" id="PS50164">
    <property type="entry name" value="GIY_YIG"/>
    <property type="match status" value="1"/>
</dbReference>
<evidence type="ECO:0000256" key="1">
    <source>
        <dbReference type="ARBA" id="ARBA00007435"/>
    </source>
</evidence>
<dbReference type="PANTHER" id="PTHR34477">
    <property type="entry name" value="UPF0213 PROTEIN YHBQ"/>
    <property type="match status" value="1"/>
</dbReference>
<dbReference type="OrthoDB" id="9807770at2"/>
<dbReference type="Pfam" id="PF01541">
    <property type="entry name" value="GIY-YIG"/>
    <property type="match status" value="1"/>
</dbReference>
<dbReference type="InterPro" id="IPR035901">
    <property type="entry name" value="GIY-YIG_endonuc_sf"/>
</dbReference>
<name>A3U7B8_CROAH</name>
<evidence type="ECO:0000313" key="4">
    <source>
        <dbReference type="Proteomes" id="UP000002297"/>
    </source>
</evidence>
<dbReference type="eggNOG" id="COG2827">
    <property type="taxonomic scope" value="Bacteria"/>
</dbReference>
<keyword evidence="4" id="KW-1185">Reference proteome</keyword>
<accession>A3U7B8</accession>
<dbReference type="InterPro" id="IPR000305">
    <property type="entry name" value="GIY-YIG_endonuc"/>
</dbReference>
<protein>
    <recommendedName>
        <fullName evidence="2">GIY-YIG domain-containing protein</fullName>
    </recommendedName>
</protein>
<dbReference type="KEGG" id="cat:CA2559_05230"/>
<feature type="domain" description="GIY-YIG" evidence="2">
    <location>
        <begin position="6"/>
        <end position="82"/>
    </location>
</feature>
<dbReference type="HOGENOM" id="CLU_135650_3_1_10"/>
<reference evidence="3 4" key="1">
    <citation type="journal article" date="2010" name="J. Bacteriol.">
        <title>The complete genome sequence of Croceibacter atlanticus HTCC2559T.</title>
        <authorList>
            <person name="Oh H.M."/>
            <person name="Kang I."/>
            <person name="Ferriera S."/>
            <person name="Giovannoni S.J."/>
            <person name="Cho J.C."/>
        </authorList>
    </citation>
    <scope>NUCLEOTIDE SEQUENCE [LARGE SCALE GENOMIC DNA]</scope>
    <source>
        <strain evidence="4">ATCC BAA-628 / HTCC2559 / KCTC 12090</strain>
    </source>
</reference>
<dbReference type="RefSeq" id="WP_013186811.1">
    <property type="nucleotide sequence ID" value="NC_014230.1"/>
</dbReference>
<organism evidence="3 4">
    <name type="scientific">Croceibacter atlanticus (strain ATCC BAA-628 / JCM 21780 / CIP 108009 / IAM 15332 / KCTC 12090 / HTCC2559)</name>
    <dbReference type="NCBI Taxonomy" id="216432"/>
    <lineage>
        <taxon>Bacteria</taxon>
        <taxon>Pseudomonadati</taxon>
        <taxon>Bacteroidota</taxon>
        <taxon>Flavobacteriia</taxon>
        <taxon>Flavobacteriales</taxon>
        <taxon>Flavobacteriaceae</taxon>
        <taxon>Croceibacter</taxon>
    </lineage>
</organism>
<dbReference type="SUPFAM" id="SSF82771">
    <property type="entry name" value="GIY-YIG endonuclease"/>
    <property type="match status" value="1"/>
</dbReference>
<evidence type="ECO:0000259" key="2">
    <source>
        <dbReference type="PROSITE" id="PS50164"/>
    </source>
</evidence>
<dbReference type="PANTHER" id="PTHR34477:SF5">
    <property type="entry name" value="BSL5627 PROTEIN"/>
    <property type="match status" value="1"/>
</dbReference>
<dbReference type="Gene3D" id="3.40.1440.10">
    <property type="entry name" value="GIY-YIG endonuclease"/>
    <property type="match status" value="1"/>
</dbReference>
<sequence length="100" mass="12406">MLKGQHQYYVYILSNKMYGVLYIGMTNNLERRMIVHKNKLVEGFSKQYNLTKLMCFEQFQYVNDAIKREKQLKNWKRDWKIELIEEHNKDWHDLAIDWDF</sequence>